<dbReference type="InterPro" id="IPR027597">
    <property type="entry name" value="HprK-rel_B"/>
</dbReference>
<dbReference type="GO" id="GO:0016301">
    <property type="term" value="F:kinase activity"/>
    <property type="evidence" value="ECO:0007669"/>
    <property type="project" value="UniProtKB-KW"/>
</dbReference>
<dbReference type="EMBL" id="FQZU01000048">
    <property type="protein sequence ID" value="SHL15574.1"/>
    <property type="molecule type" value="Genomic_DNA"/>
</dbReference>
<dbReference type="OrthoDB" id="5443147at2"/>
<dbReference type="AlphaFoldDB" id="A0A1M6YBA7"/>
<evidence type="ECO:0000313" key="2">
    <source>
        <dbReference type="Proteomes" id="UP000183994"/>
    </source>
</evidence>
<dbReference type="Gene3D" id="3.40.50.300">
    <property type="entry name" value="P-loop containing nucleotide triphosphate hydrolases"/>
    <property type="match status" value="1"/>
</dbReference>
<keyword evidence="2" id="KW-1185">Reference proteome</keyword>
<reference evidence="2" key="1">
    <citation type="submission" date="2016-11" db="EMBL/GenBank/DDBJ databases">
        <authorList>
            <person name="Varghese N."/>
            <person name="Submissions S."/>
        </authorList>
    </citation>
    <scope>NUCLEOTIDE SEQUENCE [LARGE SCALE GENOMIC DNA]</scope>
    <source>
        <strain evidence="2">DSM 16219</strain>
    </source>
</reference>
<gene>
    <name evidence="1" type="ORF">SAMN02745216_04716</name>
</gene>
<dbReference type="SUPFAM" id="SSF53795">
    <property type="entry name" value="PEP carboxykinase-like"/>
    <property type="match status" value="1"/>
</dbReference>
<dbReference type="NCBIfam" id="TIGR04355">
    <property type="entry name" value="HprK_rel_B"/>
    <property type="match status" value="1"/>
</dbReference>
<dbReference type="Proteomes" id="UP000183994">
    <property type="component" value="Unassembled WGS sequence"/>
</dbReference>
<proteinExistence type="predicted"/>
<evidence type="ECO:0000313" key="1">
    <source>
        <dbReference type="EMBL" id="SHL15574.1"/>
    </source>
</evidence>
<dbReference type="RefSeq" id="WP_073478699.1">
    <property type="nucleotide sequence ID" value="NZ_FQZU01000048.1"/>
</dbReference>
<accession>A0A1M6YBA7</accession>
<protein>
    <submittedName>
        <fullName evidence="1">HprK-related kinase B</fullName>
    </submittedName>
</protein>
<dbReference type="STRING" id="1121393.SAMN02745216_04716"/>
<name>A0A1M6YBA7_9BACT</name>
<dbReference type="InterPro" id="IPR027417">
    <property type="entry name" value="P-loop_NTPase"/>
</dbReference>
<keyword evidence="1" id="KW-0418">Kinase</keyword>
<keyword evidence="1" id="KW-0808">Transferase</keyword>
<sequence>MSVFPLDLDQAAQHLMQDYPPAHELHLQFESWKVRLKTNSKELVDDLADYYGPFVAQAQESHVTVHAFETEPLNLDWDWTRKTPDPGKTKIKEAWVNLKGGRAVRKLITGMTFLFGGDYHLAVGPCVKNSNQIINFINNRHIQWHLEKGCLLGHAAGVSFEDKGLALAGFSGAGKSTLALHIMSLGAHFVSNDRLMVENKADETLMYGVAKLPRINPGTALNNPDLASVMPAEDKERFSKLPTKELWDLEHKYDAHIDECFGPGKFHLSAPMNGLFILHWTHSGEPMEIRRVNPDERRDLLAAFMKTTGLFYLPPQGDEEKDPPAEVYVEGLKKVAVYELFGGVDFAKAAELGMRFLKTGDVK</sequence>
<organism evidence="1 2">
    <name type="scientific">Desulfatibacillum alkenivorans DSM 16219</name>
    <dbReference type="NCBI Taxonomy" id="1121393"/>
    <lineage>
        <taxon>Bacteria</taxon>
        <taxon>Pseudomonadati</taxon>
        <taxon>Thermodesulfobacteriota</taxon>
        <taxon>Desulfobacteria</taxon>
        <taxon>Desulfobacterales</taxon>
        <taxon>Desulfatibacillaceae</taxon>
        <taxon>Desulfatibacillum</taxon>
    </lineage>
</organism>